<comment type="caution">
    <text evidence="7">The sequence shown here is derived from an EMBL/GenBank/DDBJ whole genome shotgun (WGS) entry which is preliminary data.</text>
</comment>
<comment type="subcellular location">
    <subcellularLocation>
        <location evidence="1">Membrane</location>
        <topology evidence="1">Multi-pass membrane protein</topology>
    </subcellularLocation>
</comment>
<feature type="transmembrane region" description="Helical" evidence="5">
    <location>
        <begin position="273"/>
        <end position="299"/>
    </location>
</feature>
<evidence type="ECO:0000256" key="1">
    <source>
        <dbReference type="ARBA" id="ARBA00004141"/>
    </source>
</evidence>
<evidence type="ECO:0000256" key="2">
    <source>
        <dbReference type="ARBA" id="ARBA00022692"/>
    </source>
</evidence>
<gene>
    <name evidence="7" type="ORF">N781_16370</name>
</gene>
<reference evidence="7 8" key="1">
    <citation type="submission" date="2013-08" db="EMBL/GenBank/DDBJ databases">
        <authorList>
            <person name="Huang J."/>
            <person name="Wang G."/>
        </authorList>
    </citation>
    <scope>NUCLEOTIDE SEQUENCE [LARGE SCALE GENOMIC DNA]</scope>
    <source>
        <strain evidence="7 8">JSM 076056</strain>
    </source>
</reference>
<evidence type="ECO:0000256" key="5">
    <source>
        <dbReference type="SAM" id="Phobius"/>
    </source>
</evidence>
<dbReference type="STRING" id="1385510.GCA_000425205_02160"/>
<evidence type="ECO:0000313" key="8">
    <source>
        <dbReference type="Proteomes" id="UP000030528"/>
    </source>
</evidence>
<organism evidence="7 8">
    <name type="scientific">Pontibacillus halophilus JSM 076056 = DSM 19796</name>
    <dbReference type="NCBI Taxonomy" id="1385510"/>
    <lineage>
        <taxon>Bacteria</taxon>
        <taxon>Bacillati</taxon>
        <taxon>Bacillota</taxon>
        <taxon>Bacilli</taxon>
        <taxon>Bacillales</taxon>
        <taxon>Bacillaceae</taxon>
        <taxon>Pontibacillus</taxon>
    </lineage>
</organism>
<keyword evidence="8" id="KW-1185">Reference proteome</keyword>
<sequence>MRNTLKVAKWEYKRNVMNKSFFISLLLTPAIFIFFAVVPSLFGGSDEAESETMTVYVEDAVGLLPEVRAYVEEASGLGWELKDAAKADVDVAQVNEEPYSAYLSITEHSIETGIVEVYSHDEVTDGFRSQLQLLSQPIKAYQMNQLGLTEEQLELASTDISFKTVEGASTDGGTEEAASADGENVEGFIPGAFALILFFAVVFTSVMIFQSASSEKKEKVSEIVLSSMKPSDLMQGKIVGYFWLGLTQVGVWLGVGVPLVAWRIDEIPIYEYLFVPSLLILVIVALLGYFLFAALFAGFGATVEDLNSASNFQGVIMMLPFLSFIFIGPVLNDPNGLLAKVGSFIPFTSPAVLIMRMAILEEWPWIEFGLAFVLLVGSVWAMVKIAGKIFEVGILMYGKNATPKEIWKWLRA</sequence>
<dbReference type="InterPro" id="IPR013525">
    <property type="entry name" value="ABC2_TM"/>
</dbReference>
<dbReference type="GO" id="GO:0140359">
    <property type="term" value="F:ABC-type transporter activity"/>
    <property type="evidence" value="ECO:0007669"/>
    <property type="project" value="InterPro"/>
</dbReference>
<dbReference type="GO" id="GO:0016020">
    <property type="term" value="C:membrane"/>
    <property type="evidence" value="ECO:0007669"/>
    <property type="project" value="UniProtKB-SubCell"/>
</dbReference>
<dbReference type="EMBL" id="AVPE01000006">
    <property type="protein sequence ID" value="KGX92333.1"/>
    <property type="molecule type" value="Genomic_DNA"/>
</dbReference>
<dbReference type="RefSeq" id="WP_026800529.1">
    <property type="nucleotide sequence ID" value="NZ_AULI01000008.1"/>
</dbReference>
<protein>
    <recommendedName>
        <fullName evidence="6">ABC-2 type transporter transmembrane domain-containing protein</fullName>
    </recommendedName>
</protein>
<keyword evidence="2 5" id="KW-0812">Transmembrane</keyword>
<feature type="transmembrane region" description="Helical" evidence="5">
    <location>
        <begin position="188"/>
        <end position="209"/>
    </location>
</feature>
<keyword evidence="3 5" id="KW-1133">Transmembrane helix</keyword>
<feature type="transmembrane region" description="Helical" evidence="5">
    <location>
        <begin position="311"/>
        <end position="331"/>
    </location>
</feature>
<name>A0A0A5GM75_9BACI</name>
<dbReference type="OrthoDB" id="9768837at2"/>
<keyword evidence="4 5" id="KW-0472">Membrane</keyword>
<dbReference type="AlphaFoldDB" id="A0A0A5GM75"/>
<dbReference type="Pfam" id="PF12698">
    <property type="entry name" value="ABC2_membrane_3"/>
    <property type="match status" value="1"/>
</dbReference>
<dbReference type="eggNOG" id="COG1668">
    <property type="taxonomic scope" value="Bacteria"/>
</dbReference>
<accession>A0A0A5GM75</accession>
<evidence type="ECO:0000256" key="3">
    <source>
        <dbReference type="ARBA" id="ARBA00022989"/>
    </source>
</evidence>
<evidence type="ECO:0000259" key="6">
    <source>
        <dbReference type="Pfam" id="PF12698"/>
    </source>
</evidence>
<dbReference type="Proteomes" id="UP000030528">
    <property type="component" value="Unassembled WGS sequence"/>
</dbReference>
<feature type="transmembrane region" description="Helical" evidence="5">
    <location>
        <begin position="238"/>
        <end position="261"/>
    </location>
</feature>
<proteinExistence type="predicted"/>
<feature type="domain" description="ABC-2 type transporter transmembrane" evidence="6">
    <location>
        <begin position="19"/>
        <end position="383"/>
    </location>
</feature>
<evidence type="ECO:0000256" key="4">
    <source>
        <dbReference type="ARBA" id="ARBA00023136"/>
    </source>
</evidence>
<feature type="transmembrane region" description="Helical" evidence="5">
    <location>
        <begin position="365"/>
        <end position="383"/>
    </location>
</feature>
<evidence type="ECO:0000313" key="7">
    <source>
        <dbReference type="EMBL" id="KGX92333.1"/>
    </source>
</evidence>
<feature type="transmembrane region" description="Helical" evidence="5">
    <location>
        <begin position="21"/>
        <end position="42"/>
    </location>
</feature>